<dbReference type="SUPFAM" id="SSF53067">
    <property type="entry name" value="Actin-like ATPase domain"/>
    <property type="match status" value="1"/>
</dbReference>
<dbReference type="CDD" id="cd23763">
    <property type="entry name" value="ASKHA_ATPase_ROK"/>
    <property type="match status" value="1"/>
</dbReference>
<comment type="caution">
    <text evidence="2">The sequence shown here is derived from an EMBL/GenBank/DDBJ whole genome shotgun (WGS) entry which is preliminary data.</text>
</comment>
<keyword evidence="3" id="KW-1185">Reference proteome</keyword>
<dbReference type="PANTHER" id="PTHR18964">
    <property type="entry name" value="ROK (REPRESSOR, ORF, KINASE) FAMILY"/>
    <property type="match status" value="1"/>
</dbReference>
<name>A0A965ZMX2_9SPHI</name>
<dbReference type="Pfam" id="PF00480">
    <property type="entry name" value="ROK"/>
    <property type="match status" value="1"/>
</dbReference>
<evidence type="ECO:0000313" key="2">
    <source>
        <dbReference type="EMBL" id="NCD72512.1"/>
    </source>
</evidence>
<sequence>MTDVKIIGVDLGATNVRGAVVYQGQLSAIAAKRIRSNGPEEHILEDIYEVIDELTETHPDVQAIGIGVPSIVDVAEGIVYDVLNIPSWREVHLKEALQNRYNLSTYVNNDANCFAVGEYHYGKGQGTNSMIGLIMGTGLGAGVIINKHLYSGHNCGAGEFGFFPYRDSLLEYHATGSFFSVTKKLDGEEIFNRAKRGEPEALELYRELGLHVGYAIKMVMYTFDPELIVLGGSVRHAFPYFQQTMWQEINTFAFKRSVDRLRVEVSELHNSALIGAAALYIDSQM</sequence>
<evidence type="ECO:0000256" key="1">
    <source>
        <dbReference type="ARBA" id="ARBA00006479"/>
    </source>
</evidence>
<dbReference type="InterPro" id="IPR000600">
    <property type="entry name" value="ROK"/>
</dbReference>
<gene>
    <name evidence="2" type="ORF">GSY63_24310</name>
</gene>
<comment type="similarity">
    <text evidence="1">Belongs to the ROK (NagC/XylR) family.</text>
</comment>
<proteinExistence type="inferred from homology"/>
<reference evidence="2" key="1">
    <citation type="submission" date="2020-01" db="EMBL/GenBank/DDBJ databases">
        <authorList>
            <person name="Seo Y.L."/>
        </authorList>
    </citation>
    <scope>NUCLEOTIDE SEQUENCE</scope>
    <source>
        <strain evidence="2">R11</strain>
    </source>
</reference>
<dbReference type="EMBL" id="WWEO01000045">
    <property type="protein sequence ID" value="NCD72512.1"/>
    <property type="molecule type" value="Genomic_DNA"/>
</dbReference>
<dbReference type="PANTHER" id="PTHR18964:SF149">
    <property type="entry name" value="BIFUNCTIONAL UDP-N-ACETYLGLUCOSAMINE 2-EPIMERASE_N-ACETYLMANNOSAMINE KINASE"/>
    <property type="match status" value="1"/>
</dbReference>
<dbReference type="AlphaFoldDB" id="A0A965ZMX2"/>
<organism evidence="2 3">
    <name type="scientific">Mucilaginibacter agri</name>
    <dbReference type="NCBI Taxonomy" id="2695265"/>
    <lineage>
        <taxon>Bacteria</taxon>
        <taxon>Pseudomonadati</taxon>
        <taxon>Bacteroidota</taxon>
        <taxon>Sphingobacteriia</taxon>
        <taxon>Sphingobacteriales</taxon>
        <taxon>Sphingobacteriaceae</taxon>
        <taxon>Mucilaginibacter</taxon>
    </lineage>
</organism>
<dbReference type="InterPro" id="IPR043129">
    <property type="entry name" value="ATPase_NBD"/>
</dbReference>
<dbReference type="Gene3D" id="3.30.420.40">
    <property type="match status" value="2"/>
</dbReference>
<evidence type="ECO:0000313" key="3">
    <source>
        <dbReference type="Proteomes" id="UP000638732"/>
    </source>
</evidence>
<accession>A0A965ZMX2</accession>
<dbReference type="RefSeq" id="WP_166588453.1">
    <property type="nucleotide sequence ID" value="NZ_WWEO01000045.1"/>
</dbReference>
<dbReference type="Proteomes" id="UP000638732">
    <property type="component" value="Unassembled WGS sequence"/>
</dbReference>
<reference evidence="2" key="2">
    <citation type="submission" date="2020-10" db="EMBL/GenBank/DDBJ databases">
        <title>Mucilaginibacter sp. nov., isolated from soil.</title>
        <authorList>
            <person name="Jeon C.O."/>
        </authorList>
    </citation>
    <scope>NUCLEOTIDE SEQUENCE</scope>
    <source>
        <strain evidence="2">R11</strain>
    </source>
</reference>
<protein>
    <submittedName>
        <fullName evidence="2">ROK family protein</fullName>
    </submittedName>
</protein>